<dbReference type="PRINTS" id="PR00455">
    <property type="entry name" value="HTHTETR"/>
</dbReference>
<dbReference type="EMBL" id="FTNT01000011">
    <property type="protein sequence ID" value="SIS19443.1"/>
    <property type="molecule type" value="Genomic_DNA"/>
</dbReference>
<evidence type="ECO:0000259" key="5">
    <source>
        <dbReference type="PROSITE" id="PS50977"/>
    </source>
</evidence>
<dbReference type="SUPFAM" id="SSF48498">
    <property type="entry name" value="Tetracyclin repressor-like, C-terminal domain"/>
    <property type="match status" value="1"/>
</dbReference>
<keyword evidence="7" id="KW-1185">Reference proteome</keyword>
<dbReference type="InterPro" id="IPR036271">
    <property type="entry name" value="Tet_transcr_reg_TetR-rel_C_sf"/>
</dbReference>
<accession>A0A1N7H3Q4</accession>
<feature type="domain" description="HTH tetR-type" evidence="5">
    <location>
        <begin position="20"/>
        <end position="79"/>
    </location>
</feature>
<reference evidence="6 7" key="1">
    <citation type="submission" date="2017-01" db="EMBL/GenBank/DDBJ databases">
        <authorList>
            <person name="Mah S.A."/>
            <person name="Swanson W.J."/>
            <person name="Moy G.W."/>
            <person name="Vacquier V.D."/>
        </authorList>
    </citation>
    <scope>NUCLEOTIDE SEQUENCE [LARGE SCALE GENOMIC DNA]</scope>
    <source>
        <strain evidence="6 7">CPCC 203464</strain>
    </source>
</reference>
<dbReference type="SUPFAM" id="SSF46689">
    <property type="entry name" value="Homeodomain-like"/>
    <property type="match status" value="1"/>
</dbReference>
<sequence>MAGVNRRRGYDSSGRRDEARARRRRIVLAATDLFERRGFHVTIAEIADAAGVSPETIYKSFDGKSGLIKDALDQALAGDDNDVRVADRPENKAVDIEPDPRRKIERYAATAVPRIERAGRLMIAIRDGARSDPALQTLWAQALQQRLDGMTMLARHLSESGTLRPGLTVDKARDTLWTLISPEIYELLVVRRGWSIAEYQDWITHAMIAELLPDLAT</sequence>
<keyword evidence="3" id="KW-0804">Transcription</keyword>
<organism evidence="6 7">
    <name type="scientific">Williamsia sterculiae</name>
    <dbReference type="NCBI Taxonomy" id="1344003"/>
    <lineage>
        <taxon>Bacteria</taxon>
        <taxon>Bacillati</taxon>
        <taxon>Actinomycetota</taxon>
        <taxon>Actinomycetes</taxon>
        <taxon>Mycobacteriales</taxon>
        <taxon>Nocardiaceae</taxon>
        <taxon>Williamsia</taxon>
    </lineage>
</organism>
<dbReference type="Proteomes" id="UP000186218">
    <property type="component" value="Unassembled WGS sequence"/>
</dbReference>
<dbReference type="PROSITE" id="PS50977">
    <property type="entry name" value="HTH_TETR_2"/>
    <property type="match status" value="1"/>
</dbReference>
<gene>
    <name evidence="6" type="ORF">SAMN05445060_3481</name>
</gene>
<dbReference type="PANTHER" id="PTHR30055">
    <property type="entry name" value="HTH-TYPE TRANSCRIPTIONAL REGULATOR RUTR"/>
    <property type="match status" value="1"/>
</dbReference>
<feature type="DNA-binding region" description="H-T-H motif" evidence="4">
    <location>
        <begin position="42"/>
        <end position="61"/>
    </location>
</feature>
<name>A0A1N7H3Q4_9NOCA</name>
<dbReference type="AlphaFoldDB" id="A0A1N7H3Q4"/>
<protein>
    <submittedName>
        <fullName evidence="6">Transcriptional regulator, TetR family</fullName>
    </submittedName>
</protein>
<keyword evidence="2 4" id="KW-0238">DNA-binding</keyword>
<evidence type="ECO:0000313" key="6">
    <source>
        <dbReference type="EMBL" id="SIS19443.1"/>
    </source>
</evidence>
<dbReference type="GO" id="GO:0000976">
    <property type="term" value="F:transcription cis-regulatory region binding"/>
    <property type="evidence" value="ECO:0007669"/>
    <property type="project" value="TreeGrafter"/>
</dbReference>
<dbReference type="Gene3D" id="1.10.357.10">
    <property type="entry name" value="Tetracycline Repressor, domain 2"/>
    <property type="match status" value="1"/>
</dbReference>
<evidence type="ECO:0000256" key="1">
    <source>
        <dbReference type="ARBA" id="ARBA00023015"/>
    </source>
</evidence>
<dbReference type="InterPro" id="IPR009057">
    <property type="entry name" value="Homeodomain-like_sf"/>
</dbReference>
<dbReference type="InterPro" id="IPR050109">
    <property type="entry name" value="HTH-type_TetR-like_transc_reg"/>
</dbReference>
<evidence type="ECO:0000256" key="4">
    <source>
        <dbReference type="PROSITE-ProRule" id="PRU00335"/>
    </source>
</evidence>
<dbReference type="GO" id="GO:0003700">
    <property type="term" value="F:DNA-binding transcription factor activity"/>
    <property type="evidence" value="ECO:0007669"/>
    <property type="project" value="TreeGrafter"/>
</dbReference>
<evidence type="ECO:0000313" key="7">
    <source>
        <dbReference type="Proteomes" id="UP000186218"/>
    </source>
</evidence>
<dbReference type="OrthoDB" id="4823039at2"/>
<evidence type="ECO:0000256" key="2">
    <source>
        <dbReference type="ARBA" id="ARBA00023125"/>
    </source>
</evidence>
<dbReference type="Pfam" id="PF00440">
    <property type="entry name" value="TetR_N"/>
    <property type="match status" value="1"/>
</dbReference>
<dbReference type="PANTHER" id="PTHR30055:SF234">
    <property type="entry name" value="HTH-TYPE TRANSCRIPTIONAL REGULATOR BETI"/>
    <property type="match status" value="1"/>
</dbReference>
<dbReference type="RefSeq" id="WP_076482067.1">
    <property type="nucleotide sequence ID" value="NZ_FTNT01000011.1"/>
</dbReference>
<dbReference type="STRING" id="1344003.SAMN05445060_3481"/>
<proteinExistence type="predicted"/>
<keyword evidence="1" id="KW-0805">Transcription regulation</keyword>
<evidence type="ECO:0000256" key="3">
    <source>
        <dbReference type="ARBA" id="ARBA00023163"/>
    </source>
</evidence>
<dbReference type="InterPro" id="IPR001647">
    <property type="entry name" value="HTH_TetR"/>
</dbReference>